<dbReference type="EMBL" id="JBFAKC010000001">
    <property type="protein sequence ID" value="MEV0706074.1"/>
    <property type="molecule type" value="Genomic_DNA"/>
</dbReference>
<dbReference type="SMART" id="SM00530">
    <property type="entry name" value="HTH_XRE"/>
    <property type="match status" value="1"/>
</dbReference>
<protein>
    <submittedName>
        <fullName evidence="2">Helix-turn-helix domain-containing protein</fullName>
    </submittedName>
</protein>
<reference evidence="2 3" key="1">
    <citation type="submission" date="2024-06" db="EMBL/GenBank/DDBJ databases">
        <title>The Natural Products Discovery Center: Release of the First 8490 Sequenced Strains for Exploring Actinobacteria Biosynthetic Diversity.</title>
        <authorList>
            <person name="Kalkreuter E."/>
            <person name="Kautsar S.A."/>
            <person name="Yang D."/>
            <person name="Bader C.D."/>
            <person name="Teijaro C.N."/>
            <person name="Fluegel L."/>
            <person name="Davis C.M."/>
            <person name="Simpson J.R."/>
            <person name="Lauterbach L."/>
            <person name="Steele A.D."/>
            <person name="Gui C."/>
            <person name="Meng S."/>
            <person name="Li G."/>
            <person name="Viehrig K."/>
            <person name="Ye F."/>
            <person name="Su P."/>
            <person name="Kiefer A.F."/>
            <person name="Nichols A."/>
            <person name="Cepeda A.J."/>
            <person name="Yan W."/>
            <person name="Fan B."/>
            <person name="Jiang Y."/>
            <person name="Adhikari A."/>
            <person name="Zheng C.-J."/>
            <person name="Schuster L."/>
            <person name="Cowan T.M."/>
            <person name="Smanski M.J."/>
            <person name="Chevrette M.G."/>
            <person name="De Carvalho L.P.S."/>
            <person name="Shen B."/>
        </authorList>
    </citation>
    <scope>NUCLEOTIDE SEQUENCE [LARGE SCALE GENOMIC DNA]</scope>
    <source>
        <strain evidence="2 3">NPDC050403</strain>
    </source>
</reference>
<accession>A0ABV3FKY0</accession>
<dbReference type="InterPro" id="IPR001387">
    <property type="entry name" value="Cro/C1-type_HTH"/>
</dbReference>
<comment type="caution">
    <text evidence="2">The sequence shown here is derived from an EMBL/GenBank/DDBJ whole genome shotgun (WGS) entry which is preliminary data.</text>
</comment>
<name>A0ABV3FKY0_9NOCA</name>
<dbReference type="Pfam" id="PF13560">
    <property type="entry name" value="HTH_31"/>
    <property type="match status" value="1"/>
</dbReference>
<sequence>MSEVGAALRAARTAAGISLQGMAARTNYSKPYLGQLETGARVVRAEHVTAYESALRTRLGDLRDRLTIESVNAEFDDLPGQLSSLLLPPVPQTRRGDHTGFATTDLADAERLATWARARQWGDGPEPRRAVVGWLTANLPRLPQLSADSGNDRALRVGAELADIAAAMSWDGEDMTAARRYSIAAAHAARAAGDTELTAAILAESAWQLLDNGRPAQGLEVIQFAQYLARRTATPMLRLTLAELEAYAHGVLGERAAFRRAIVVAAECRAEVAESEVRGTAADRCLTAATVGMILGPRRDWPGPGQQWRLLGHSYRDLIATRPDLARIAFGDVRAPLPRESVPPTMSAISSARLQLMLGEPEYAAEQIVLALSLCEVRPVGRTAARLSDFLHESAEFAAVAAVGEVRTTIRELVAH</sequence>
<evidence type="ECO:0000259" key="1">
    <source>
        <dbReference type="PROSITE" id="PS50943"/>
    </source>
</evidence>
<dbReference type="PROSITE" id="PS50943">
    <property type="entry name" value="HTH_CROC1"/>
    <property type="match status" value="1"/>
</dbReference>
<keyword evidence="3" id="KW-1185">Reference proteome</keyword>
<organism evidence="2 3">
    <name type="scientific">Nocardia aurea</name>
    <dbReference type="NCBI Taxonomy" id="2144174"/>
    <lineage>
        <taxon>Bacteria</taxon>
        <taxon>Bacillati</taxon>
        <taxon>Actinomycetota</taxon>
        <taxon>Actinomycetes</taxon>
        <taxon>Mycobacteriales</taxon>
        <taxon>Nocardiaceae</taxon>
        <taxon>Nocardia</taxon>
    </lineage>
</organism>
<dbReference type="InterPro" id="IPR010982">
    <property type="entry name" value="Lambda_DNA-bd_dom_sf"/>
</dbReference>
<dbReference type="Proteomes" id="UP001551695">
    <property type="component" value="Unassembled WGS sequence"/>
</dbReference>
<proteinExistence type="predicted"/>
<dbReference type="SUPFAM" id="SSF47413">
    <property type="entry name" value="lambda repressor-like DNA-binding domains"/>
    <property type="match status" value="1"/>
</dbReference>
<dbReference type="RefSeq" id="WP_355090160.1">
    <property type="nucleotide sequence ID" value="NZ_JBEXKW010000091.1"/>
</dbReference>
<evidence type="ECO:0000313" key="2">
    <source>
        <dbReference type="EMBL" id="MEV0706074.1"/>
    </source>
</evidence>
<evidence type="ECO:0000313" key="3">
    <source>
        <dbReference type="Proteomes" id="UP001551695"/>
    </source>
</evidence>
<feature type="domain" description="HTH cro/C1-type" evidence="1">
    <location>
        <begin position="8"/>
        <end position="62"/>
    </location>
</feature>
<dbReference type="Gene3D" id="1.10.260.40">
    <property type="entry name" value="lambda repressor-like DNA-binding domains"/>
    <property type="match status" value="1"/>
</dbReference>
<gene>
    <name evidence="2" type="ORF">AB0I48_00740</name>
</gene>